<comment type="caution">
    <text evidence="1">The sequence shown here is derived from an EMBL/GenBank/DDBJ whole genome shotgun (WGS) entry which is preliminary data.</text>
</comment>
<keyword evidence="2" id="KW-1185">Reference proteome</keyword>
<evidence type="ECO:0000313" key="1">
    <source>
        <dbReference type="EMBL" id="CAF1664916.1"/>
    </source>
</evidence>
<proteinExistence type="predicted"/>
<name>A0A816FQZ1_ADIRI</name>
<sequence>WPTKKCQAPGGASSSTGRTKPQFSIELWNVYDGLISNCSHSNNSVEGWNNAFVQRFSTAHSTSLKLTEKIPVKKSKFEIDIARIRQCHESKSNKTTYREVDGQITRLVTDYGNVDLSEYLKNIAANVSI</sequence>
<evidence type="ECO:0000313" key="2">
    <source>
        <dbReference type="Proteomes" id="UP000663828"/>
    </source>
</evidence>
<accession>A0A816FQZ1</accession>
<dbReference type="AlphaFoldDB" id="A0A816FQZ1"/>
<feature type="non-terminal residue" evidence="1">
    <location>
        <position position="1"/>
    </location>
</feature>
<dbReference type="Proteomes" id="UP000663828">
    <property type="component" value="Unassembled WGS sequence"/>
</dbReference>
<organism evidence="1 2">
    <name type="scientific">Adineta ricciae</name>
    <name type="common">Rotifer</name>
    <dbReference type="NCBI Taxonomy" id="249248"/>
    <lineage>
        <taxon>Eukaryota</taxon>
        <taxon>Metazoa</taxon>
        <taxon>Spiralia</taxon>
        <taxon>Gnathifera</taxon>
        <taxon>Rotifera</taxon>
        <taxon>Eurotatoria</taxon>
        <taxon>Bdelloidea</taxon>
        <taxon>Adinetida</taxon>
        <taxon>Adinetidae</taxon>
        <taxon>Adineta</taxon>
    </lineage>
</organism>
<protein>
    <submittedName>
        <fullName evidence="1">Uncharacterized protein</fullName>
    </submittedName>
</protein>
<dbReference type="EMBL" id="CAJNOR010011978">
    <property type="protein sequence ID" value="CAF1664916.1"/>
    <property type="molecule type" value="Genomic_DNA"/>
</dbReference>
<gene>
    <name evidence="1" type="ORF">XAT740_LOCUS57588</name>
</gene>
<reference evidence="1" key="1">
    <citation type="submission" date="2021-02" db="EMBL/GenBank/DDBJ databases">
        <authorList>
            <person name="Nowell W R."/>
        </authorList>
    </citation>
    <scope>NUCLEOTIDE SEQUENCE</scope>
</reference>